<dbReference type="InterPro" id="IPR004638">
    <property type="entry name" value="EmrB-like"/>
</dbReference>
<name>A0A378XPF9_PAEPO</name>
<evidence type="ECO:0000256" key="3">
    <source>
        <dbReference type="ARBA" id="ARBA00022475"/>
    </source>
</evidence>
<dbReference type="InterPro" id="IPR011701">
    <property type="entry name" value="MFS"/>
</dbReference>
<feature type="transmembrane region" description="Helical" evidence="7">
    <location>
        <begin position="334"/>
        <end position="352"/>
    </location>
</feature>
<protein>
    <submittedName>
        <fullName evidence="9">Permease of the major facilitator superfamily</fullName>
    </submittedName>
</protein>
<dbReference type="Gene3D" id="1.20.1250.20">
    <property type="entry name" value="MFS general substrate transporter like domains"/>
    <property type="match status" value="1"/>
</dbReference>
<feature type="transmembrane region" description="Helical" evidence="7">
    <location>
        <begin position="472"/>
        <end position="490"/>
    </location>
</feature>
<gene>
    <name evidence="9" type="primary">bmr3</name>
    <name evidence="9" type="ORF">NCTC10343_00741</name>
</gene>
<feature type="transmembrane region" description="Helical" evidence="7">
    <location>
        <begin position="232"/>
        <end position="249"/>
    </location>
</feature>
<feature type="transmembrane region" description="Helical" evidence="7">
    <location>
        <begin position="305"/>
        <end position="327"/>
    </location>
</feature>
<feature type="transmembrane region" description="Helical" evidence="7">
    <location>
        <begin position="358"/>
        <end position="382"/>
    </location>
</feature>
<feature type="transmembrane region" description="Helical" evidence="7">
    <location>
        <begin position="270"/>
        <end position="293"/>
    </location>
</feature>
<dbReference type="InterPro" id="IPR020846">
    <property type="entry name" value="MFS_dom"/>
</dbReference>
<feature type="transmembrane region" description="Helical" evidence="7">
    <location>
        <begin position="105"/>
        <end position="130"/>
    </location>
</feature>
<feature type="transmembrane region" description="Helical" evidence="7">
    <location>
        <begin position="168"/>
        <end position="188"/>
    </location>
</feature>
<sequence length="513" mass="55024">MICLGNDKPMKRGLVLTGVLLATFLAAIEGTVIGPAGPTIVSELGSVSLLSWIFTAYLLTMAVTTPIFGKLSDLFGRKPIFLIGCSLFVLGSLLCMLAGSMEQLILYRAIQGIGAGGVIPVTFTIIGDIYKMEERGKVQGMISSVWGISSLVGPLLGGYVVTYFGWEWIFGFNVPFGLLAMFFIARYLREQVSTRTARIDVAGAVTFTIGMTALLLVLALGGQYIDWTSPELLALAAVAILFLVLFLVIEKRAQEPMVPLKLFRIRDIAFSCAAALLVSTLLIGLTSYLPLWIQGVHGGDAASSGLALAPMSVGWLFGSMIGGRILLTLGSRRTSLIGLTLIVLGAFVMTLMDQTAPIWLLFLSTLLYGLGFGFSMTVFTIIAQSSVGFQLRGASTALNTFLRTLGQTIGVAAFGSWLNYRIAAQTADGQLTQQGVTQEDINGLLAPHASQSLSDKVAGLLRSVLENSLHSLFVIMVVIAVISWFVVLGLRNRPPGTEEEADQRVKTPQREHA</sequence>
<dbReference type="CDD" id="cd17502">
    <property type="entry name" value="MFS_Azr1_MDR_like"/>
    <property type="match status" value="1"/>
</dbReference>
<feature type="transmembrane region" description="Helical" evidence="7">
    <location>
        <begin position="80"/>
        <end position="99"/>
    </location>
</feature>
<dbReference type="Pfam" id="PF07690">
    <property type="entry name" value="MFS_1"/>
    <property type="match status" value="1"/>
</dbReference>
<dbReference type="Gene3D" id="1.20.1720.10">
    <property type="entry name" value="Multidrug resistance protein D"/>
    <property type="match status" value="1"/>
</dbReference>
<evidence type="ECO:0000256" key="2">
    <source>
        <dbReference type="ARBA" id="ARBA00022448"/>
    </source>
</evidence>
<keyword evidence="4 7" id="KW-0812">Transmembrane</keyword>
<organism evidence="9 10">
    <name type="scientific">Paenibacillus polymyxa</name>
    <name type="common">Bacillus polymyxa</name>
    <dbReference type="NCBI Taxonomy" id="1406"/>
    <lineage>
        <taxon>Bacteria</taxon>
        <taxon>Bacillati</taxon>
        <taxon>Bacillota</taxon>
        <taxon>Bacilli</taxon>
        <taxon>Bacillales</taxon>
        <taxon>Paenibacillaceae</taxon>
        <taxon>Paenibacillus</taxon>
    </lineage>
</organism>
<evidence type="ECO:0000256" key="5">
    <source>
        <dbReference type="ARBA" id="ARBA00022989"/>
    </source>
</evidence>
<dbReference type="FunFam" id="1.20.1720.10:FF:000004">
    <property type="entry name" value="EmrB/QacA family drug resistance transporter"/>
    <property type="match status" value="1"/>
</dbReference>
<feature type="transmembrane region" description="Helical" evidence="7">
    <location>
        <begin position="142"/>
        <end position="162"/>
    </location>
</feature>
<evidence type="ECO:0000256" key="6">
    <source>
        <dbReference type="ARBA" id="ARBA00023136"/>
    </source>
</evidence>
<dbReference type="EMBL" id="UGSC01000001">
    <property type="protein sequence ID" value="SUA63688.1"/>
    <property type="molecule type" value="Genomic_DNA"/>
</dbReference>
<reference evidence="9 10" key="1">
    <citation type="submission" date="2018-06" db="EMBL/GenBank/DDBJ databases">
        <authorList>
            <consortium name="Pathogen Informatics"/>
            <person name="Doyle S."/>
        </authorList>
    </citation>
    <scope>NUCLEOTIDE SEQUENCE [LARGE SCALE GENOMIC DNA]</scope>
    <source>
        <strain evidence="9 10">NCTC10343</strain>
    </source>
</reference>
<evidence type="ECO:0000259" key="8">
    <source>
        <dbReference type="PROSITE" id="PS50850"/>
    </source>
</evidence>
<keyword evidence="2" id="KW-0813">Transport</keyword>
<dbReference type="InterPro" id="IPR036259">
    <property type="entry name" value="MFS_trans_sf"/>
</dbReference>
<feature type="domain" description="Major facilitator superfamily (MFS) profile" evidence="8">
    <location>
        <begin position="15"/>
        <end position="495"/>
    </location>
</feature>
<proteinExistence type="predicted"/>
<dbReference type="GO" id="GO:0022857">
    <property type="term" value="F:transmembrane transporter activity"/>
    <property type="evidence" value="ECO:0007669"/>
    <property type="project" value="InterPro"/>
</dbReference>
<dbReference type="GO" id="GO:0005886">
    <property type="term" value="C:plasma membrane"/>
    <property type="evidence" value="ECO:0007669"/>
    <property type="project" value="UniProtKB-SubCell"/>
</dbReference>
<dbReference type="PANTHER" id="PTHR23501:SF191">
    <property type="entry name" value="VACUOLAR BASIC AMINO ACID TRANSPORTER 4"/>
    <property type="match status" value="1"/>
</dbReference>
<dbReference type="SUPFAM" id="SSF103473">
    <property type="entry name" value="MFS general substrate transporter"/>
    <property type="match status" value="1"/>
</dbReference>
<accession>A0A378XPF9</accession>
<dbReference type="PANTHER" id="PTHR23501">
    <property type="entry name" value="MAJOR FACILITATOR SUPERFAMILY"/>
    <property type="match status" value="1"/>
</dbReference>
<dbReference type="AlphaFoldDB" id="A0A378XPF9"/>
<dbReference type="Proteomes" id="UP000254400">
    <property type="component" value="Unassembled WGS sequence"/>
</dbReference>
<feature type="transmembrane region" description="Helical" evidence="7">
    <location>
        <begin position="49"/>
        <end position="68"/>
    </location>
</feature>
<feature type="transmembrane region" description="Helical" evidence="7">
    <location>
        <begin position="200"/>
        <end position="220"/>
    </location>
</feature>
<evidence type="ECO:0000256" key="7">
    <source>
        <dbReference type="SAM" id="Phobius"/>
    </source>
</evidence>
<keyword evidence="6 7" id="KW-0472">Membrane</keyword>
<keyword evidence="5 7" id="KW-1133">Transmembrane helix</keyword>
<dbReference type="NCBIfam" id="TIGR00711">
    <property type="entry name" value="efflux_EmrB"/>
    <property type="match status" value="1"/>
</dbReference>
<dbReference type="PROSITE" id="PS50850">
    <property type="entry name" value="MFS"/>
    <property type="match status" value="1"/>
</dbReference>
<evidence type="ECO:0000313" key="9">
    <source>
        <dbReference type="EMBL" id="SUA63688.1"/>
    </source>
</evidence>
<dbReference type="PRINTS" id="PR01036">
    <property type="entry name" value="TCRTETB"/>
</dbReference>
<evidence type="ECO:0000256" key="1">
    <source>
        <dbReference type="ARBA" id="ARBA00004651"/>
    </source>
</evidence>
<evidence type="ECO:0000313" key="10">
    <source>
        <dbReference type="Proteomes" id="UP000254400"/>
    </source>
</evidence>
<keyword evidence="3" id="KW-1003">Cell membrane</keyword>
<evidence type="ECO:0000256" key="4">
    <source>
        <dbReference type="ARBA" id="ARBA00022692"/>
    </source>
</evidence>
<comment type="subcellular location">
    <subcellularLocation>
        <location evidence="1">Cell membrane</location>
        <topology evidence="1">Multi-pass membrane protein</topology>
    </subcellularLocation>
</comment>